<keyword evidence="3" id="KW-1185">Reference proteome</keyword>
<dbReference type="Pfam" id="PF08284">
    <property type="entry name" value="RVP_2"/>
    <property type="match status" value="1"/>
</dbReference>
<dbReference type="InterPro" id="IPR004314">
    <property type="entry name" value="Neprosin"/>
</dbReference>
<dbReference type="InterPro" id="IPR032567">
    <property type="entry name" value="RTL1-rel"/>
</dbReference>
<dbReference type="InterPro" id="IPR021109">
    <property type="entry name" value="Peptidase_aspartic_dom_sf"/>
</dbReference>
<evidence type="ECO:0000313" key="3">
    <source>
        <dbReference type="Proteomes" id="UP000011115"/>
    </source>
</evidence>
<dbReference type="Gene3D" id="3.10.10.10">
    <property type="entry name" value="HIV Type 1 Reverse Transcriptase, subunit A, domain 1"/>
    <property type="match status" value="1"/>
</dbReference>
<protein>
    <submittedName>
        <fullName evidence="2">Gag-pol protein</fullName>
    </submittedName>
</protein>
<dbReference type="STRING" id="4113.M1DFX3"/>
<evidence type="ECO:0000313" key="2">
    <source>
        <dbReference type="EnsemblPlants" id="PGSC0003DMT400088413"/>
    </source>
</evidence>
<evidence type="ECO:0000259" key="1">
    <source>
        <dbReference type="Pfam" id="PF03080"/>
    </source>
</evidence>
<reference evidence="2" key="2">
    <citation type="submission" date="2015-06" db="UniProtKB">
        <authorList>
            <consortium name="EnsemblPlants"/>
        </authorList>
    </citation>
    <scope>IDENTIFICATION</scope>
    <source>
        <strain evidence="2">DM1-3 516 R44</strain>
    </source>
</reference>
<dbReference type="Gene3D" id="2.40.70.10">
    <property type="entry name" value="Acid Proteases"/>
    <property type="match status" value="1"/>
</dbReference>
<dbReference type="PANTHER" id="PTHR15503:SF45">
    <property type="entry name" value="RNA-DIRECTED DNA POLYMERASE HOMOLOG"/>
    <property type="match status" value="1"/>
</dbReference>
<proteinExistence type="predicted"/>
<dbReference type="Pfam" id="PF03080">
    <property type="entry name" value="Neprosin"/>
    <property type="match status" value="1"/>
</dbReference>
<dbReference type="InParanoid" id="M1DFX3"/>
<dbReference type="HOGENOM" id="CLU_774785_0_0_1"/>
<accession>M1DFX3</accession>
<dbReference type="PANTHER" id="PTHR15503">
    <property type="entry name" value="LDOC1 RELATED"/>
    <property type="match status" value="1"/>
</dbReference>
<sequence>MKPTLPTIHQILSTATIDISSKIRSKDKSFPLGTVLIKRFTKEDLIRQRNMPPPEDFKSESQLDDTWVNPGPDGMYERAIVHTQDNPENKFSGAGMITTVWNVDVQCQQNSTYKMKIQRGSDKLQVGWRVDPTLYGDNDPRLFIHYQRTPKLLVKTFEVSTPIGESIIARRVYHNCIVTICDRDTLADLVELQMVDFDVIMGMNWLASCYAMVDCRTKMVHFYFPKEAVLEWKGNIGAPRGKFISYLKAKKMISKGYICHLVRVKNIDAEPPTLQSIPVVNEFPEDLPGLPPKREVDFGIDAIPDTQPISIPPNRMAPTELRELKEQLKNLLEKGFIRPSMSPWGAPILFVRKKDGSL</sequence>
<dbReference type="SUPFAM" id="SSF56672">
    <property type="entry name" value="DNA/RNA polymerases"/>
    <property type="match status" value="1"/>
</dbReference>
<feature type="domain" description="Neprosin PEP catalytic" evidence="1">
    <location>
        <begin position="108"/>
        <end position="148"/>
    </location>
</feature>
<dbReference type="PaxDb" id="4113-PGSC0003DMT400088413"/>
<dbReference type="AlphaFoldDB" id="M1DFX3"/>
<organism evidence="2 3">
    <name type="scientific">Solanum tuberosum</name>
    <name type="common">Potato</name>
    <dbReference type="NCBI Taxonomy" id="4113"/>
    <lineage>
        <taxon>Eukaryota</taxon>
        <taxon>Viridiplantae</taxon>
        <taxon>Streptophyta</taxon>
        <taxon>Embryophyta</taxon>
        <taxon>Tracheophyta</taxon>
        <taxon>Spermatophyta</taxon>
        <taxon>Magnoliopsida</taxon>
        <taxon>eudicotyledons</taxon>
        <taxon>Gunneridae</taxon>
        <taxon>Pentapetalae</taxon>
        <taxon>asterids</taxon>
        <taxon>lamiids</taxon>
        <taxon>Solanales</taxon>
        <taxon>Solanaceae</taxon>
        <taxon>Solanoideae</taxon>
        <taxon>Solaneae</taxon>
        <taxon>Solanum</taxon>
    </lineage>
</organism>
<dbReference type="EnsemblPlants" id="PGSC0003DMT400088413">
    <property type="protein sequence ID" value="PGSC0003DMT400088413"/>
    <property type="gene ID" value="PGSC0003DMG400037984"/>
</dbReference>
<dbReference type="InterPro" id="IPR043502">
    <property type="entry name" value="DNA/RNA_pol_sf"/>
</dbReference>
<name>M1DFX3_SOLTU</name>
<dbReference type="Gramene" id="PGSC0003DMT400088413">
    <property type="protein sequence ID" value="PGSC0003DMT400088413"/>
    <property type="gene ID" value="PGSC0003DMG400037984"/>
</dbReference>
<dbReference type="eggNOG" id="KOG0017">
    <property type="taxonomic scope" value="Eukaryota"/>
</dbReference>
<reference evidence="3" key="1">
    <citation type="journal article" date="2011" name="Nature">
        <title>Genome sequence and analysis of the tuber crop potato.</title>
        <authorList>
            <consortium name="The Potato Genome Sequencing Consortium"/>
        </authorList>
    </citation>
    <scope>NUCLEOTIDE SEQUENCE [LARGE SCALE GENOMIC DNA]</scope>
    <source>
        <strain evidence="3">cv. DM1-3 516 R44</strain>
    </source>
</reference>
<dbReference type="Proteomes" id="UP000011115">
    <property type="component" value="Unassembled WGS sequence"/>
</dbReference>